<sequence>MMMSQHVSEASSVSFSRAEFHLKLGFLKSALGPPVYLDWCVSHRDGRDELIMSRL</sequence>
<dbReference type="AlphaFoldDB" id="A0A0E9U8Q6"/>
<dbReference type="EMBL" id="GBXM01046450">
    <property type="protein sequence ID" value="JAH62127.1"/>
    <property type="molecule type" value="Transcribed_RNA"/>
</dbReference>
<reference evidence="1" key="1">
    <citation type="submission" date="2014-11" db="EMBL/GenBank/DDBJ databases">
        <authorList>
            <person name="Amaro Gonzalez C."/>
        </authorList>
    </citation>
    <scope>NUCLEOTIDE SEQUENCE</scope>
</reference>
<protein>
    <submittedName>
        <fullName evidence="1">Uncharacterized protein</fullName>
    </submittedName>
</protein>
<evidence type="ECO:0000313" key="1">
    <source>
        <dbReference type="EMBL" id="JAH62127.1"/>
    </source>
</evidence>
<name>A0A0E9U8Q6_ANGAN</name>
<organism evidence="1">
    <name type="scientific">Anguilla anguilla</name>
    <name type="common">European freshwater eel</name>
    <name type="synonym">Muraena anguilla</name>
    <dbReference type="NCBI Taxonomy" id="7936"/>
    <lineage>
        <taxon>Eukaryota</taxon>
        <taxon>Metazoa</taxon>
        <taxon>Chordata</taxon>
        <taxon>Craniata</taxon>
        <taxon>Vertebrata</taxon>
        <taxon>Euteleostomi</taxon>
        <taxon>Actinopterygii</taxon>
        <taxon>Neopterygii</taxon>
        <taxon>Teleostei</taxon>
        <taxon>Anguilliformes</taxon>
        <taxon>Anguillidae</taxon>
        <taxon>Anguilla</taxon>
    </lineage>
</organism>
<accession>A0A0E9U8Q6</accession>
<proteinExistence type="predicted"/>
<reference evidence="1" key="2">
    <citation type="journal article" date="2015" name="Fish Shellfish Immunol.">
        <title>Early steps in the European eel (Anguilla anguilla)-Vibrio vulnificus interaction in the gills: Role of the RtxA13 toxin.</title>
        <authorList>
            <person name="Callol A."/>
            <person name="Pajuelo D."/>
            <person name="Ebbesson L."/>
            <person name="Teles M."/>
            <person name="MacKenzie S."/>
            <person name="Amaro C."/>
        </authorList>
    </citation>
    <scope>NUCLEOTIDE SEQUENCE</scope>
</reference>